<dbReference type="InterPro" id="IPR036434">
    <property type="entry name" value="Beta_cellobiohydrolase_sf"/>
</dbReference>
<dbReference type="OrthoDB" id="2115069at2759"/>
<sequence length="76" mass="8287">YNCCLDENTYTTVMAGVFADNGLPTRFITDTGRGGQSKIRQIWGSWCNVKGAGIGARPQANPAPQMDTWVWIKPPG</sequence>
<dbReference type="InterPro" id="IPR016288">
    <property type="entry name" value="Beta_cellobiohydrolase"/>
</dbReference>
<dbReference type="PANTHER" id="PTHR34876:SF4">
    <property type="entry name" value="1,4-BETA-D-GLUCAN CELLOBIOHYDROLASE C-RELATED"/>
    <property type="match status" value="1"/>
</dbReference>
<keyword evidence="1" id="KW-0136">Cellulose degradation</keyword>
<dbReference type="PRINTS" id="PR00733">
    <property type="entry name" value="GLHYDRLASE6"/>
</dbReference>
<name>A0A4V1IPG8_9FUNG</name>
<protein>
    <recommendedName>
        <fullName evidence="1">Glucanase</fullName>
        <ecNumber evidence="1">3.2.1.-</ecNumber>
    </recommendedName>
</protein>
<dbReference type="Pfam" id="PF01341">
    <property type="entry name" value="Glyco_hydro_6"/>
    <property type="match status" value="1"/>
</dbReference>
<keyword evidence="1" id="KW-0326">Glycosidase</keyword>
<evidence type="ECO:0000313" key="2">
    <source>
        <dbReference type="EMBL" id="RKO83007.1"/>
    </source>
</evidence>
<dbReference type="GO" id="GO:0030245">
    <property type="term" value="P:cellulose catabolic process"/>
    <property type="evidence" value="ECO:0007669"/>
    <property type="project" value="UniProtKB-KW"/>
</dbReference>
<organism evidence="2 3">
    <name type="scientific">Blyttiomyces helicus</name>
    <dbReference type="NCBI Taxonomy" id="388810"/>
    <lineage>
        <taxon>Eukaryota</taxon>
        <taxon>Fungi</taxon>
        <taxon>Fungi incertae sedis</taxon>
        <taxon>Chytridiomycota</taxon>
        <taxon>Chytridiomycota incertae sedis</taxon>
        <taxon>Chytridiomycetes</taxon>
        <taxon>Chytridiomycetes incertae sedis</taxon>
        <taxon>Blyttiomyces</taxon>
    </lineage>
</organism>
<feature type="non-terminal residue" evidence="2">
    <location>
        <position position="1"/>
    </location>
</feature>
<gene>
    <name evidence="2" type="ORF">BDK51DRAFT_5154</name>
</gene>
<comment type="similarity">
    <text evidence="1">Belongs to the glycosyl hydrolase family 6.</text>
</comment>
<keyword evidence="1" id="KW-0119">Carbohydrate metabolism</keyword>
<keyword evidence="1" id="KW-0624">Polysaccharide degradation</keyword>
<dbReference type="PANTHER" id="PTHR34876">
    <property type="match status" value="1"/>
</dbReference>
<keyword evidence="1 2" id="KW-0378">Hydrolase</keyword>
<proteinExistence type="inferred from homology"/>
<evidence type="ECO:0000313" key="3">
    <source>
        <dbReference type="Proteomes" id="UP000269721"/>
    </source>
</evidence>
<evidence type="ECO:0000256" key="1">
    <source>
        <dbReference type="RuleBase" id="RU361186"/>
    </source>
</evidence>
<feature type="non-terminal residue" evidence="2">
    <location>
        <position position="76"/>
    </location>
</feature>
<dbReference type="Gene3D" id="3.20.20.40">
    <property type="entry name" value="1, 4-beta cellobiohydrolase"/>
    <property type="match status" value="1"/>
</dbReference>
<keyword evidence="3" id="KW-1185">Reference proteome</keyword>
<dbReference type="Proteomes" id="UP000269721">
    <property type="component" value="Unassembled WGS sequence"/>
</dbReference>
<dbReference type="EC" id="3.2.1.-" evidence="1"/>
<reference evidence="3" key="1">
    <citation type="journal article" date="2018" name="Nat. Microbiol.">
        <title>Leveraging single-cell genomics to expand the fungal tree of life.</title>
        <authorList>
            <person name="Ahrendt S.R."/>
            <person name="Quandt C.A."/>
            <person name="Ciobanu D."/>
            <person name="Clum A."/>
            <person name="Salamov A."/>
            <person name="Andreopoulos B."/>
            <person name="Cheng J.F."/>
            <person name="Woyke T."/>
            <person name="Pelin A."/>
            <person name="Henrissat B."/>
            <person name="Reynolds N.K."/>
            <person name="Benny G.L."/>
            <person name="Smith M.E."/>
            <person name="James T.Y."/>
            <person name="Grigoriev I.V."/>
        </authorList>
    </citation>
    <scope>NUCLEOTIDE SEQUENCE [LARGE SCALE GENOMIC DNA]</scope>
</reference>
<dbReference type="EMBL" id="ML001788">
    <property type="protein sequence ID" value="RKO83007.1"/>
    <property type="molecule type" value="Genomic_DNA"/>
</dbReference>
<dbReference type="GO" id="GO:0004553">
    <property type="term" value="F:hydrolase activity, hydrolyzing O-glycosyl compounds"/>
    <property type="evidence" value="ECO:0007669"/>
    <property type="project" value="InterPro"/>
</dbReference>
<dbReference type="SUPFAM" id="SSF51989">
    <property type="entry name" value="Glycosyl hydrolases family 6, cellulases"/>
    <property type="match status" value="1"/>
</dbReference>
<accession>A0A4V1IPG8</accession>
<dbReference type="AlphaFoldDB" id="A0A4V1IPG8"/>